<feature type="coiled-coil region" evidence="1">
    <location>
        <begin position="265"/>
        <end position="345"/>
    </location>
</feature>
<dbReference type="GeneID" id="100902420"/>
<organism evidence="2 3">
    <name type="scientific">Galendromus occidentalis</name>
    <name type="common">western predatory mite</name>
    <dbReference type="NCBI Taxonomy" id="34638"/>
    <lineage>
        <taxon>Eukaryota</taxon>
        <taxon>Metazoa</taxon>
        <taxon>Ecdysozoa</taxon>
        <taxon>Arthropoda</taxon>
        <taxon>Chelicerata</taxon>
        <taxon>Arachnida</taxon>
        <taxon>Acari</taxon>
        <taxon>Parasitiformes</taxon>
        <taxon>Mesostigmata</taxon>
        <taxon>Gamasina</taxon>
        <taxon>Phytoseioidea</taxon>
        <taxon>Phytoseiidae</taxon>
        <taxon>Typhlodrominae</taxon>
        <taxon>Galendromus</taxon>
    </lineage>
</organism>
<evidence type="ECO:0000256" key="1">
    <source>
        <dbReference type="SAM" id="Coils"/>
    </source>
</evidence>
<proteinExistence type="predicted"/>
<dbReference type="AlphaFoldDB" id="A0AAJ6VZB3"/>
<sequence>MDGLEDSVTPDAAPTVDRNYLRRQFNGLNHRLISYMDRVKQEETLLTEARAEQRLIRDHSVTVRDTRAQQLEILQREVDEQVRRVVAAEKKQARSEKRVEYLTEECKHLRDENLSLDQRGAVLERDLVSESIELRSAKREIAQLRERVKRDREQGEVAGRDFERLKIEHARLLARMGVASLELTMQETKTSETEEKLRFTTADLKRKLHEQRAQLERLGVEELEKMQHEHRAELLRLKAGHHADRRSTSISNTTVDAHAELGDQLEKTYRKLGESQARLRDCEEETRVAEERLLEVVLNHEKEMARKRKRRERLSERLIVQEKDNKAIRRELENYRKLIDCLDITEGLSIATPIGAKRSRLAPDLETKSHALEGMREVPKTPLLETRMVPGRRALEPVRRISKTRAT</sequence>
<accession>A0AAJ6VZB3</accession>
<evidence type="ECO:0000313" key="3">
    <source>
        <dbReference type="RefSeq" id="XP_003745885.2"/>
    </source>
</evidence>
<reference evidence="3" key="1">
    <citation type="submission" date="2025-08" db="UniProtKB">
        <authorList>
            <consortium name="RefSeq"/>
        </authorList>
    </citation>
    <scope>IDENTIFICATION</scope>
</reference>
<dbReference type="Proteomes" id="UP000694867">
    <property type="component" value="Unplaced"/>
</dbReference>
<keyword evidence="1" id="KW-0175">Coiled coil</keyword>
<protein>
    <submittedName>
        <fullName evidence="3">Golgin subfamily A member 6-like protein 3</fullName>
    </submittedName>
</protein>
<keyword evidence="2" id="KW-1185">Reference proteome</keyword>
<evidence type="ECO:0000313" key="2">
    <source>
        <dbReference type="Proteomes" id="UP000694867"/>
    </source>
</evidence>
<gene>
    <name evidence="3" type="primary">LOC100902420</name>
</gene>
<name>A0AAJ6VZB3_9ACAR</name>
<dbReference type="RefSeq" id="XP_003745885.2">
    <property type="nucleotide sequence ID" value="XM_003745837.2"/>
</dbReference>
<feature type="coiled-coil region" evidence="1">
    <location>
        <begin position="71"/>
        <end position="154"/>
    </location>
</feature>
<dbReference type="KEGG" id="goe:100902420"/>